<dbReference type="PANTHER" id="PTHR12341:SF41">
    <property type="entry name" value="5'-3' EXORIBONUCLEASE 2"/>
    <property type="match status" value="1"/>
</dbReference>
<dbReference type="Gene3D" id="1.25.40.1050">
    <property type="match status" value="1"/>
</dbReference>
<dbReference type="eggNOG" id="KOG2044">
    <property type="taxonomic scope" value="Eukaryota"/>
</dbReference>
<keyword evidence="8 13" id="KW-0269">Exonuclease</keyword>
<dbReference type="EC" id="3.1.13.-" evidence="13"/>
<dbReference type="GO" id="GO:0003723">
    <property type="term" value="F:RNA binding"/>
    <property type="evidence" value="ECO:0007669"/>
    <property type="project" value="TreeGrafter"/>
</dbReference>
<dbReference type="InterPro" id="IPR027073">
    <property type="entry name" value="5_3_exoribonuclease"/>
</dbReference>
<keyword evidence="11" id="KW-0539">Nucleus</keyword>
<dbReference type="STRING" id="653667.S9X4Q7"/>
<dbReference type="GeneID" id="25034814"/>
<dbReference type="Pfam" id="PF03159">
    <property type="entry name" value="XRN_N"/>
    <property type="match status" value="1"/>
</dbReference>
<dbReference type="GO" id="GO:0006353">
    <property type="term" value="P:DNA-templated transcription termination"/>
    <property type="evidence" value="ECO:0007669"/>
    <property type="project" value="UniProtKB-KW"/>
</dbReference>
<evidence type="ECO:0000256" key="14">
    <source>
        <dbReference type="SAM" id="MobiDB-lite"/>
    </source>
</evidence>
<feature type="region of interest" description="Disordered" evidence="14">
    <location>
        <begin position="400"/>
        <end position="473"/>
    </location>
</feature>
<comment type="similarity">
    <text evidence="2 13">Belongs to the 5'-3' exonuclease family. XRN2/RAT1 subfamily.</text>
</comment>
<evidence type="ECO:0000256" key="1">
    <source>
        <dbReference type="ARBA" id="ARBA00004123"/>
    </source>
</evidence>
<evidence type="ECO:0000259" key="15">
    <source>
        <dbReference type="Pfam" id="PF03159"/>
    </source>
</evidence>
<evidence type="ECO:0000313" key="17">
    <source>
        <dbReference type="EMBL" id="EPY52062.1"/>
    </source>
</evidence>
<gene>
    <name evidence="17" type="ORF">SPOG_00482</name>
</gene>
<dbReference type="RefSeq" id="XP_013023445.1">
    <property type="nucleotide sequence ID" value="XM_013167991.1"/>
</dbReference>
<dbReference type="PIRSF" id="PIRSF037239">
    <property type="entry name" value="Exonuclease_Xrn2"/>
    <property type="match status" value="1"/>
</dbReference>
<sequence length="992" mass="111449">MGVPALFRLLSRKFAKVITPVVEAPTQTLPDGTEVGPDLSLPNPNGEECDNLYLDMNGIVHPCSHPEDRPAPETEDEMMIAVFEYTDRILAMVRPRKLLYIAIDGVAPRAKMNQQRSRRFRSSREAAQKEAELETCIEEAKKQGIPVDEEASKKKAWDSNCITPGTPFMDTLAKSLRYYIINKLNTDPCWRNTRFILSDASVPGEGEHKIMEFIRSQRVKPEYDPNTHHVVYGLDADLIMLGLATHEPHFRVLREDVFFQQGSTRKTKEERLGLKRLDETSETNKVPVKKPFIWLHVSILREYLEVELYVPNLPFPFDLERAIDDWVFFIFFVGNDFLPHLPSLDIRDGAVERLTEIWRTCLPHMGGYLTLDGSVNLTRAEMILTAVGDQEDDIFKRLKQQEDRRTENQKRRAQREANQNDSSYLDEAVIQRSVKVESSQATVAPSVETSTEDDGRPNKIRKTGGPPPEDLVNLSERASNRSLGATNKDLINNRAANRLGLSNEAATTSSINKIAAANLKSQMISNEVLHAVPIEDVVSSPTPSATDDIASSDPSGLATPIEPAPVSAGMKRKAEDNSTSDEATTDTVRLHEAGYRERYYEQKFGFSVDDTDQLGEAIRHYVHGLCWVLLYYYQGCPSWTWYYPYHYAPFAADFKNLSSIDVKFDLNQPFRPYEQLLGVLPAASKNNLPEKLQSLMTQNDSEIIDFYPEDFVIDLNGKKFEWQGVALLPFIDENRLLSAVSKVYPSLSEEEARRNTNGSTLLFVSEHHPMYPEVVKQLYTKKKQGKPLKLSGKVGHGIFGKVSNDDSILPNVSVQCPVDVTTADALQKYGNIENNQSLSLQYEVPKSNFVHKSMLLRGVKMPPKVLTPEDVSIVRAERNNTGRRNNNSFRGGGPRRGGFQGYGAQRSSYQSQNYSYNQQTYTGVTNGFANTGSQPPWKQFGNFPRSANAYSARGGYGQSGPSNGNFHMNNRGNSYGYGYSPATGYNGKGAHR</sequence>
<dbReference type="EMBL" id="KE546990">
    <property type="protein sequence ID" value="EPY52062.1"/>
    <property type="molecule type" value="Genomic_DNA"/>
</dbReference>
<evidence type="ECO:0000256" key="7">
    <source>
        <dbReference type="ARBA" id="ARBA00022801"/>
    </source>
</evidence>
<feature type="domain" description="Xrn1 helical" evidence="16">
    <location>
        <begin position="484"/>
        <end position="871"/>
    </location>
</feature>
<evidence type="ECO:0000256" key="9">
    <source>
        <dbReference type="ARBA" id="ARBA00023015"/>
    </source>
</evidence>
<keyword evidence="7 13" id="KW-0378">Hydrolase</keyword>
<name>S9X4Q7_SCHCR</name>
<dbReference type="GO" id="GO:0006364">
    <property type="term" value="P:rRNA processing"/>
    <property type="evidence" value="ECO:0007669"/>
    <property type="project" value="UniProtKB-KW"/>
</dbReference>
<dbReference type="Proteomes" id="UP000015464">
    <property type="component" value="Unassembled WGS sequence"/>
</dbReference>
<dbReference type="GO" id="GO:0004534">
    <property type="term" value="F:5'-3' RNA exonuclease activity"/>
    <property type="evidence" value="ECO:0007669"/>
    <property type="project" value="UniProtKB-UniRule"/>
</dbReference>
<evidence type="ECO:0000256" key="11">
    <source>
        <dbReference type="ARBA" id="ARBA00023242"/>
    </source>
</evidence>
<dbReference type="GO" id="GO:0006397">
    <property type="term" value="P:mRNA processing"/>
    <property type="evidence" value="ECO:0007669"/>
    <property type="project" value="UniProtKB-UniRule"/>
</dbReference>
<proteinExistence type="inferred from homology"/>
<accession>S9X4Q7</accession>
<dbReference type="FunFam" id="1.25.40.1050:FF:000002">
    <property type="entry name" value="5'-3' exoribonuclease"/>
    <property type="match status" value="1"/>
</dbReference>
<dbReference type="InterPro" id="IPR017151">
    <property type="entry name" value="Xrn2/3/4"/>
</dbReference>
<reference evidence="17 18" key="1">
    <citation type="journal article" date="2011" name="Science">
        <title>Comparative functional genomics of the fission yeasts.</title>
        <authorList>
            <person name="Rhind N."/>
            <person name="Chen Z."/>
            <person name="Yassour M."/>
            <person name="Thompson D.A."/>
            <person name="Haas B.J."/>
            <person name="Habib N."/>
            <person name="Wapinski I."/>
            <person name="Roy S."/>
            <person name="Lin M.F."/>
            <person name="Heiman D.I."/>
            <person name="Young S.K."/>
            <person name="Furuya K."/>
            <person name="Guo Y."/>
            <person name="Pidoux A."/>
            <person name="Chen H.M."/>
            <person name="Robbertse B."/>
            <person name="Goldberg J.M."/>
            <person name="Aoki K."/>
            <person name="Bayne E.H."/>
            <person name="Berlin A.M."/>
            <person name="Desjardins C.A."/>
            <person name="Dobbs E."/>
            <person name="Dukaj L."/>
            <person name="Fan L."/>
            <person name="FitzGerald M.G."/>
            <person name="French C."/>
            <person name="Gujja S."/>
            <person name="Hansen K."/>
            <person name="Keifenheim D."/>
            <person name="Levin J.Z."/>
            <person name="Mosher R.A."/>
            <person name="Mueller C.A."/>
            <person name="Pfiffner J."/>
            <person name="Priest M."/>
            <person name="Russ C."/>
            <person name="Smialowska A."/>
            <person name="Swoboda P."/>
            <person name="Sykes S.M."/>
            <person name="Vaughn M."/>
            <person name="Vengrova S."/>
            <person name="Yoder R."/>
            <person name="Zeng Q."/>
            <person name="Allshire R."/>
            <person name="Baulcombe D."/>
            <person name="Birren B.W."/>
            <person name="Brown W."/>
            <person name="Ekwall K."/>
            <person name="Kellis M."/>
            <person name="Leatherwood J."/>
            <person name="Levin H."/>
            <person name="Margalit H."/>
            <person name="Martienssen R."/>
            <person name="Nieduszynski C.A."/>
            <person name="Spatafora J.W."/>
            <person name="Friedman N."/>
            <person name="Dalgaard J.Z."/>
            <person name="Baumann P."/>
            <person name="Niki H."/>
            <person name="Regev A."/>
            <person name="Nusbaum C."/>
        </authorList>
    </citation>
    <scope>NUCLEOTIDE SEQUENCE [LARGE SCALE GENOMIC DNA]</scope>
    <source>
        <strain evidence="18">OY26 / ATCC MYA-4695 / CBS 11777 / NBRC 106824 / NRRL Y48691</strain>
    </source>
</reference>
<organism evidence="17 18">
    <name type="scientific">Schizosaccharomyces cryophilus (strain OY26 / ATCC MYA-4695 / CBS 11777 / NBRC 106824 / NRRL Y48691)</name>
    <name type="common">Fission yeast</name>
    <dbReference type="NCBI Taxonomy" id="653667"/>
    <lineage>
        <taxon>Eukaryota</taxon>
        <taxon>Fungi</taxon>
        <taxon>Dikarya</taxon>
        <taxon>Ascomycota</taxon>
        <taxon>Taphrinomycotina</taxon>
        <taxon>Schizosaccharomycetes</taxon>
        <taxon>Schizosaccharomycetales</taxon>
        <taxon>Schizosaccharomycetaceae</taxon>
        <taxon>Schizosaccharomyces</taxon>
    </lineage>
</organism>
<evidence type="ECO:0000259" key="16">
    <source>
        <dbReference type="Pfam" id="PF17846"/>
    </source>
</evidence>
<dbReference type="FunFam" id="3.40.50.12390:FF:000003">
    <property type="entry name" value="5'-3' exoribonuclease"/>
    <property type="match status" value="1"/>
</dbReference>
<dbReference type="OMA" id="ITHDMVV"/>
<comment type="subcellular location">
    <subcellularLocation>
        <location evidence="1">Nucleus</location>
    </subcellularLocation>
</comment>
<feature type="compositionally biased region" description="Gly residues" evidence="14">
    <location>
        <begin position="890"/>
        <end position="901"/>
    </location>
</feature>
<evidence type="ECO:0000256" key="12">
    <source>
        <dbReference type="ARBA" id="ARBA00046137"/>
    </source>
</evidence>
<dbReference type="GO" id="GO:0180037">
    <property type="term" value="P:rapid tRNA decay"/>
    <property type="evidence" value="ECO:0007669"/>
    <property type="project" value="EnsemblFungi"/>
</dbReference>
<evidence type="ECO:0000313" key="18">
    <source>
        <dbReference type="Proteomes" id="UP000015464"/>
    </source>
</evidence>
<evidence type="ECO:0000256" key="3">
    <source>
        <dbReference type="ARBA" id="ARBA00022472"/>
    </source>
</evidence>
<dbReference type="Gene3D" id="3.40.50.12390">
    <property type="match status" value="2"/>
</dbReference>
<keyword evidence="6 13" id="KW-0540">Nuclease</keyword>
<comment type="function">
    <text evidence="13">Possesses 5'-&gt;3' exoribonuclease activity. May promote termination of transcription by RNA polymerase II.</text>
</comment>
<keyword evidence="9" id="KW-0805">Transcription regulation</keyword>
<dbReference type="GO" id="GO:0051984">
    <property type="term" value="P:positive regulation of chromosome segregation"/>
    <property type="evidence" value="ECO:0007669"/>
    <property type="project" value="EnsemblFungi"/>
</dbReference>
<keyword evidence="10" id="KW-0804">Transcription</keyword>
<feature type="region of interest" description="Disordered" evidence="14">
    <location>
        <begin position="880"/>
        <end position="905"/>
    </location>
</feature>
<dbReference type="GO" id="GO:0005634">
    <property type="term" value="C:nucleus"/>
    <property type="evidence" value="ECO:0007669"/>
    <property type="project" value="UniProtKB-SubCell"/>
</dbReference>
<evidence type="ECO:0000256" key="4">
    <source>
        <dbReference type="ARBA" id="ARBA00022552"/>
    </source>
</evidence>
<dbReference type="InterPro" id="IPR041412">
    <property type="entry name" value="Xrn1_helical"/>
</dbReference>
<evidence type="ECO:0000256" key="2">
    <source>
        <dbReference type="ARBA" id="ARBA00006994"/>
    </source>
</evidence>
<evidence type="ECO:0000256" key="10">
    <source>
        <dbReference type="ARBA" id="ARBA00023163"/>
    </source>
</evidence>
<dbReference type="OrthoDB" id="28245at2759"/>
<evidence type="ECO:0000256" key="5">
    <source>
        <dbReference type="ARBA" id="ARBA00022664"/>
    </source>
</evidence>
<evidence type="ECO:0000256" key="6">
    <source>
        <dbReference type="ARBA" id="ARBA00022722"/>
    </source>
</evidence>
<feature type="compositionally biased region" description="Polar residues" evidence="14">
    <location>
        <begin position="436"/>
        <end position="449"/>
    </location>
</feature>
<dbReference type="GO" id="GO:0000956">
    <property type="term" value="P:nuclear-transcribed mRNA catabolic process"/>
    <property type="evidence" value="ECO:0007669"/>
    <property type="project" value="EnsemblFungi"/>
</dbReference>
<dbReference type="AlphaFoldDB" id="S9X4Q7"/>
<keyword evidence="18" id="KW-1185">Reference proteome</keyword>
<dbReference type="Pfam" id="PF17846">
    <property type="entry name" value="XRN_M"/>
    <property type="match status" value="2"/>
</dbReference>
<dbReference type="CDD" id="cd18673">
    <property type="entry name" value="PIN_XRN1-2-like"/>
    <property type="match status" value="1"/>
</dbReference>
<keyword evidence="5 13" id="KW-0507">mRNA processing</keyword>
<feature type="domain" description="Xrn1 helical" evidence="16">
    <location>
        <begin position="317"/>
        <end position="443"/>
    </location>
</feature>
<feature type="domain" description="Xrn1 N-terminal" evidence="15">
    <location>
        <begin position="1"/>
        <end position="256"/>
    </location>
</feature>
<feature type="region of interest" description="Disordered" evidence="14">
    <location>
        <begin position="539"/>
        <end position="588"/>
    </location>
</feature>
<evidence type="ECO:0000256" key="13">
    <source>
        <dbReference type="PIRNR" id="PIRNR037239"/>
    </source>
</evidence>
<feature type="compositionally biased region" description="Basic and acidic residues" evidence="14">
    <location>
        <begin position="400"/>
        <end position="410"/>
    </location>
</feature>
<dbReference type="HOGENOM" id="CLU_006038_1_1_1"/>
<keyword evidence="4" id="KW-0698">rRNA processing</keyword>
<comment type="function">
    <text evidence="12">Possesses 5'-&gt;3' exoribonuclease activity. Required for the processing of nuclear mRNA and rRNA precursors. May promote the termination of transcription by RNA polymerase II. Essential for vegetative cell growth and chromosome segregation.</text>
</comment>
<dbReference type="InterPro" id="IPR004859">
    <property type="entry name" value="Xrn1_N"/>
</dbReference>
<evidence type="ECO:0000256" key="8">
    <source>
        <dbReference type="ARBA" id="ARBA00022839"/>
    </source>
</evidence>
<dbReference type="PANTHER" id="PTHR12341">
    <property type="entry name" value="5'-&gt;3' EXORIBONUCLEASE"/>
    <property type="match status" value="1"/>
</dbReference>
<keyword evidence="3" id="KW-0806">Transcription termination</keyword>
<dbReference type="FunFam" id="3.40.50.12390:FF:000005">
    <property type="entry name" value="5'-3' exoribonuclease 2"/>
    <property type="match status" value="1"/>
</dbReference>
<protein>
    <recommendedName>
        <fullName evidence="13">5'-3' exoribonuclease</fullName>
        <ecNumber evidence="13">3.1.13.-</ecNumber>
    </recommendedName>
</protein>